<proteinExistence type="predicted"/>
<sequence length="208" mass="23449">MPAEKRNSVFQRTPIGILTTVTSPFQHNSHPSSATKRWLHREVEAFQHPHRSGNGHSKVNRAQARRRVQHPHSTVNIGIAVASASIRAGICGPKRPTNRGPGDHIKRLEKHTGGMLRMKPENILDLEKYRRAREIGPVHAPKVGNPYSFLANHPHRHGTSSSSEPHLYVNHLQRTIVVDTAKDYYPCINPALEASWLQDEEDSDYPNK</sequence>
<dbReference type="AlphaFoldDB" id="A0AAD3S5K1"/>
<evidence type="ECO:0000313" key="2">
    <source>
        <dbReference type="Proteomes" id="UP001279734"/>
    </source>
</evidence>
<organism evidence="1 2">
    <name type="scientific">Nepenthes gracilis</name>
    <name type="common">Slender pitcher plant</name>
    <dbReference type="NCBI Taxonomy" id="150966"/>
    <lineage>
        <taxon>Eukaryota</taxon>
        <taxon>Viridiplantae</taxon>
        <taxon>Streptophyta</taxon>
        <taxon>Embryophyta</taxon>
        <taxon>Tracheophyta</taxon>
        <taxon>Spermatophyta</taxon>
        <taxon>Magnoliopsida</taxon>
        <taxon>eudicotyledons</taxon>
        <taxon>Gunneridae</taxon>
        <taxon>Pentapetalae</taxon>
        <taxon>Caryophyllales</taxon>
        <taxon>Nepenthaceae</taxon>
        <taxon>Nepenthes</taxon>
    </lineage>
</organism>
<comment type="caution">
    <text evidence="1">The sequence shown here is derived from an EMBL/GenBank/DDBJ whole genome shotgun (WGS) entry which is preliminary data.</text>
</comment>
<dbReference type="EMBL" id="BSYO01000005">
    <property type="protein sequence ID" value="GMH04893.1"/>
    <property type="molecule type" value="Genomic_DNA"/>
</dbReference>
<accession>A0AAD3S5K1</accession>
<gene>
    <name evidence="1" type="ORF">Nepgr_006733</name>
</gene>
<reference evidence="1" key="1">
    <citation type="submission" date="2023-05" db="EMBL/GenBank/DDBJ databases">
        <title>Nepenthes gracilis genome sequencing.</title>
        <authorList>
            <person name="Fukushima K."/>
        </authorList>
    </citation>
    <scope>NUCLEOTIDE SEQUENCE</scope>
    <source>
        <strain evidence="1">SING2019-196</strain>
    </source>
</reference>
<evidence type="ECO:0000313" key="1">
    <source>
        <dbReference type="EMBL" id="GMH04893.1"/>
    </source>
</evidence>
<protein>
    <submittedName>
        <fullName evidence="1">Uncharacterized protein</fullName>
    </submittedName>
</protein>
<keyword evidence="2" id="KW-1185">Reference proteome</keyword>
<dbReference type="Proteomes" id="UP001279734">
    <property type="component" value="Unassembled WGS sequence"/>
</dbReference>
<name>A0AAD3S5K1_NEPGR</name>